<reference evidence="7 8" key="1">
    <citation type="submission" date="2021-12" db="EMBL/GenBank/DDBJ databases">
        <title>Genome sequence of Acetobacter sicerae DmPark20a_162.</title>
        <authorList>
            <person name="Chaston J.M."/>
        </authorList>
    </citation>
    <scope>NUCLEOTIDE SEQUENCE [LARGE SCALE GENOMIC DNA]</scope>
    <source>
        <strain evidence="7 8">DmPark20a_162</strain>
    </source>
</reference>
<gene>
    <name evidence="7" type="ORF">LWC05_08320</name>
</gene>
<proteinExistence type="inferred from homology"/>
<dbReference type="Gene3D" id="3.40.640.10">
    <property type="entry name" value="Type I PLP-dependent aspartate aminotransferase-like (Major domain)"/>
    <property type="match status" value="1"/>
</dbReference>
<dbReference type="InterPro" id="IPR015424">
    <property type="entry name" value="PyrdxlP-dep_Trfase"/>
</dbReference>
<evidence type="ECO:0000256" key="6">
    <source>
        <dbReference type="RuleBase" id="RU000382"/>
    </source>
</evidence>
<keyword evidence="4 6" id="KW-0663">Pyridoxal phosphate</keyword>
<dbReference type="Pfam" id="PF00282">
    <property type="entry name" value="Pyridoxal_deC"/>
    <property type="match status" value="1"/>
</dbReference>
<protein>
    <submittedName>
        <fullName evidence="7">Pyridoxal-dependent decarboxylase</fullName>
    </submittedName>
</protein>
<dbReference type="SUPFAM" id="SSF53383">
    <property type="entry name" value="PLP-dependent transferases"/>
    <property type="match status" value="1"/>
</dbReference>
<comment type="cofactor">
    <cofactor evidence="1 6">
        <name>pyridoxal 5'-phosphate</name>
        <dbReference type="ChEBI" id="CHEBI:597326"/>
    </cofactor>
</comment>
<comment type="caution">
    <text evidence="7">The sequence shown here is derived from an EMBL/GenBank/DDBJ whole genome shotgun (WGS) entry which is preliminary data.</text>
</comment>
<dbReference type="InterPro" id="IPR002129">
    <property type="entry name" value="PyrdxlP-dep_de-COase"/>
</dbReference>
<evidence type="ECO:0000313" key="8">
    <source>
        <dbReference type="Proteomes" id="UP001521074"/>
    </source>
</evidence>
<dbReference type="PANTHER" id="PTHR11999:SF70">
    <property type="entry name" value="MIP05841P"/>
    <property type="match status" value="1"/>
</dbReference>
<name>A0ABS8VUP6_9PROT</name>
<keyword evidence="5 6" id="KW-0456">Lyase</keyword>
<dbReference type="Gene3D" id="3.90.1150.170">
    <property type="match status" value="1"/>
</dbReference>
<dbReference type="RefSeq" id="WP_187668590.1">
    <property type="nucleotide sequence ID" value="NZ_JAJSOJ010000024.1"/>
</dbReference>
<evidence type="ECO:0000256" key="4">
    <source>
        <dbReference type="ARBA" id="ARBA00022898"/>
    </source>
</evidence>
<accession>A0ABS8VUP6</accession>
<evidence type="ECO:0000256" key="2">
    <source>
        <dbReference type="ARBA" id="ARBA00009533"/>
    </source>
</evidence>
<dbReference type="Gene3D" id="3.90.1150.10">
    <property type="entry name" value="Aspartate Aminotransferase, domain 1"/>
    <property type="match status" value="1"/>
</dbReference>
<dbReference type="PANTHER" id="PTHR11999">
    <property type="entry name" value="GROUP II PYRIDOXAL-5-PHOSPHATE DECARBOXYLASE"/>
    <property type="match status" value="1"/>
</dbReference>
<dbReference type="Proteomes" id="UP001521074">
    <property type="component" value="Unassembled WGS sequence"/>
</dbReference>
<keyword evidence="3" id="KW-0210">Decarboxylase</keyword>
<dbReference type="InterPro" id="IPR015421">
    <property type="entry name" value="PyrdxlP-dep_Trfase_major"/>
</dbReference>
<evidence type="ECO:0000256" key="1">
    <source>
        <dbReference type="ARBA" id="ARBA00001933"/>
    </source>
</evidence>
<dbReference type="InterPro" id="IPR010977">
    <property type="entry name" value="Aromatic_deC"/>
</dbReference>
<evidence type="ECO:0000256" key="3">
    <source>
        <dbReference type="ARBA" id="ARBA00022793"/>
    </source>
</evidence>
<organism evidence="7 8">
    <name type="scientific">Acetobacter sicerae</name>
    <dbReference type="NCBI Taxonomy" id="85325"/>
    <lineage>
        <taxon>Bacteria</taxon>
        <taxon>Pseudomonadati</taxon>
        <taxon>Pseudomonadota</taxon>
        <taxon>Alphaproteobacteria</taxon>
        <taxon>Acetobacterales</taxon>
        <taxon>Acetobacteraceae</taxon>
        <taxon>Acetobacter</taxon>
    </lineage>
</organism>
<dbReference type="InterPro" id="IPR015422">
    <property type="entry name" value="PyrdxlP-dep_Trfase_small"/>
</dbReference>
<evidence type="ECO:0000313" key="7">
    <source>
        <dbReference type="EMBL" id="MCE0743891.1"/>
    </source>
</evidence>
<keyword evidence="8" id="KW-1185">Reference proteome</keyword>
<evidence type="ECO:0000256" key="5">
    <source>
        <dbReference type="ARBA" id="ARBA00023239"/>
    </source>
</evidence>
<dbReference type="PRINTS" id="PR00800">
    <property type="entry name" value="YHDCRBOXLASE"/>
</dbReference>
<sequence length="461" mass="50865">MWRTLDESPVWRTVPQTIRTAFEAPLPERGYGLEGALHKLRHDVLPFPRGNVHPRFWGWVNGSGIPAAALADFVAGAVNSTVTSSESSAMYVERQVLAWIKEILGWETCGDGLLTSGCSMGHIIALAAARRAAYGARVRDLGMGPQDRGRVYVSSEAHLSLEKAVELLGIGSANLVRVEVDEDKRIRCDCLRDAIISDREKGMVPICVVGNIGTVNTGAIDDIDGLLSISRNLGVWLHLDAAFGAFGRLISPVQDKLVNLGKADSIALDLHKWFYMPFDVSCILTRDPEILLSTFEVKSGYMSPLPAGPASFPHSFGDRGVEQTRSMRALKVWFALTAYGVEAFRKSITKNYFEASFLARLIKRNPGFELLSRGDLNIVCFRLFDGSMSESEINQLNIRALTVLQLSGKALPSHTWLDGKFAIRVAINNHRTKFYDIEILVRELVEIRTKILSEFQASSGA</sequence>
<comment type="similarity">
    <text evidence="2 6">Belongs to the group II decarboxylase family.</text>
</comment>
<dbReference type="EMBL" id="JAJSOJ010000024">
    <property type="protein sequence ID" value="MCE0743891.1"/>
    <property type="molecule type" value="Genomic_DNA"/>
</dbReference>